<dbReference type="InterPro" id="IPR000073">
    <property type="entry name" value="AB_hydrolase_1"/>
</dbReference>
<proteinExistence type="predicted"/>
<dbReference type="Pfam" id="PF00561">
    <property type="entry name" value="Abhydrolase_1"/>
    <property type="match status" value="1"/>
</dbReference>
<dbReference type="SUPFAM" id="SSF53474">
    <property type="entry name" value="alpha/beta-Hydrolases"/>
    <property type="match status" value="1"/>
</dbReference>
<keyword evidence="3" id="KW-1185">Reference proteome</keyword>
<feature type="domain" description="AB hydrolase-1" evidence="1">
    <location>
        <begin position="315"/>
        <end position="419"/>
    </location>
</feature>
<dbReference type="STRING" id="1081102.A0A167Q968"/>
<reference evidence="2 3" key="1">
    <citation type="journal article" date="2016" name="Genome Biol. Evol.">
        <title>Divergent and convergent evolution of fungal pathogenicity.</title>
        <authorList>
            <person name="Shang Y."/>
            <person name="Xiao G."/>
            <person name="Zheng P."/>
            <person name="Cen K."/>
            <person name="Zhan S."/>
            <person name="Wang C."/>
        </authorList>
    </citation>
    <scope>NUCLEOTIDE SEQUENCE [LARGE SCALE GENOMIC DNA]</scope>
    <source>
        <strain evidence="2 3">RCEF 264</strain>
    </source>
</reference>
<dbReference type="InterPro" id="IPR029058">
    <property type="entry name" value="AB_hydrolase_fold"/>
</dbReference>
<name>A0A167Q968_9HYPO</name>
<organism evidence="2 3">
    <name type="scientific">Niveomyces insectorum RCEF 264</name>
    <dbReference type="NCBI Taxonomy" id="1081102"/>
    <lineage>
        <taxon>Eukaryota</taxon>
        <taxon>Fungi</taxon>
        <taxon>Dikarya</taxon>
        <taxon>Ascomycota</taxon>
        <taxon>Pezizomycotina</taxon>
        <taxon>Sordariomycetes</taxon>
        <taxon>Hypocreomycetidae</taxon>
        <taxon>Hypocreales</taxon>
        <taxon>Cordycipitaceae</taxon>
        <taxon>Niveomyces</taxon>
    </lineage>
</organism>
<sequence>MALPGMLFVAMEPKPGLSLDEFHEWYNNEHGPTRLKMPYMFPNGQRFRATDGIKPTFLATYDVPDLHLLATPVYTNLRAHRTPREAGVLAQVDVQRHLIDLQSTRQAPHFVPYEQRPDDVDTGRGEATVLIFVEVSLTDAPGAEDALVRWYEEEHIPLLAKVPGWLRTRRYRTNTTVEPGSDKAPLKLYTLHEYSAVNGLGGPEHKASMSTTWRAEVFAKYVADKGRRAYELFYTFASGPRDLAHLARLPPAKAFVSADGKTRTTPPSDAATDAATDATDAATTTAVLESYVTTPDGLQIPYRLEGNPAPGAPTVAFANSLLTSLHMWDSFVALLRTHRPAYRILRYDQRGRHAIPSPPVPATVAMLADDLRFLLQELRIPQLHALVGVSLGGATTLQFALAHPDRVARYVACDFNIASAEANTAAWKERIALAETPRTADGVPGMQALAVITVPRWLHPATLAHQPAAAQTMTEIVATNDLVGFKYGCQALWNFDMRAAAKDCRVPGLLVVGEGDGKGALAKAMDGFRGAVGPAPPAALKVVPDAGHLPMFENPAGFWASVQDFL</sequence>
<dbReference type="EMBL" id="AZHD01000014">
    <property type="protein sequence ID" value="OAA57422.1"/>
    <property type="molecule type" value="Genomic_DNA"/>
</dbReference>
<protein>
    <submittedName>
        <fullName evidence="2">Dimeric alpha-beta barrel</fullName>
    </submittedName>
</protein>
<accession>A0A167Q968</accession>
<gene>
    <name evidence="2" type="ORF">SPI_07081</name>
</gene>
<evidence type="ECO:0000313" key="3">
    <source>
        <dbReference type="Proteomes" id="UP000076874"/>
    </source>
</evidence>
<evidence type="ECO:0000259" key="1">
    <source>
        <dbReference type="Pfam" id="PF00561"/>
    </source>
</evidence>
<dbReference type="PANTHER" id="PTHR43194:SF2">
    <property type="entry name" value="PEROXISOMAL MEMBRANE PROTEIN LPX1"/>
    <property type="match status" value="1"/>
</dbReference>
<dbReference type="OrthoDB" id="2851338at2759"/>
<dbReference type="InterPro" id="IPR050228">
    <property type="entry name" value="Carboxylesterase_BioH"/>
</dbReference>
<dbReference type="Proteomes" id="UP000076874">
    <property type="component" value="Unassembled WGS sequence"/>
</dbReference>
<dbReference type="InterPro" id="IPR011008">
    <property type="entry name" value="Dimeric_a/b-barrel"/>
</dbReference>
<evidence type="ECO:0000313" key="2">
    <source>
        <dbReference type="EMBL" id="OAA57422.1"/>
    </source>
</evidence>
<dbReference type="PANTHER" id="PTHR43194">
    <property type="entry name" value="HYDROLASE ALPHA/BETA FOLD FAMILY"/>
    <property type="match status" value="1"/>
</dbReference>
<comment type="caution">
    <text evidence="2">The sequence shown here is derived from an EMBL/GenBank/DDBJ whole genome shotgun (WGS) entry which is preliminary data.</text>
</comment>
<dbReference type="SUPFAM" id="SSF54909">
    <property type="entry name" value="Dimeric alpha+beta barrel"/>
    <property type="match status" value="1"/>
</dbReference>
<dbReference type="Gene3D" id="3.40.50.1820">
    <property type="entry name" value="alpha/beta hydrolase"/>
    <property type="match status" value="1"/>
</dbReference>
<dbReference type="AlphaFoldDB" id="A0A167Q968"/>